<dbReference type="EMBL" id="LR595874">
    <property type="protein sequence ID" value="VUD38341.1"/>
    <property type="molecule type" value="Genomic_DNA"/>
</dbReference>
<accession>A0A1E8CET7</accession>
<feature type="compositionally biased region" description="Basic and acidic residues" evidence="1">
    <location>
        <begin position="14"/>
        <end position="29"/>
    </location>
</feature>
<name>A0A1E8CET7_ECOLX</name>
<organism evidence="2">
    <name type="scientific">Escherichia coli</name>
    <dbReference type="NCBI Taxonomy" id="562"/>
    <lineage>
        <taxon>Bacteria</taxon>
        <taxon>Pseudomonadati</taxon>
        <taxon>Pseudomonadota</taxon>
        <taxon>Gammaproteobacteria</taxon>
        <taxon>Enterobacterales</taxon>
        <taxon>Enterobacteriaceae</taxon>
        <taxon>Escherichia</taxon>
    </lineage>
</organism>
<geneLocation type="plasmid" evidence="2">
    <name>1</name>
</geneLocation>
<evidence type="ECO:0000313" key="2">
    <source>
        <dbReference type="EMBL" id="VUD38341.1"/>
    </source>
</evidence>
<sequence length="155" mass="17571">MQRALRDVIAIAGDAERKKDQGYGRRQREASPSSQRPAVSSPRQSYRYADLAACRPWQELTKRDQVSIAPFGEPAPPCDKFGAEVAQVRNGAAKRCQSKPQKNKKDRPWSAVIGRVIRHTFAFMICNELINNKRNSITKFDINLEKNTSMCTTQF</sequence>
<evidence type="ECO:0000256" key="1">
    <source>
        <dbReference type="SAM" id="MobiDB-lite"/>
    </source>
</evidence>
<feature type="compositionally biased region" description="Polar residues" evidence="1">
    <location>
        <begin position="30"/>
        <end position="44"/>
    </location>
</feature>
<dbReference type="AlphaFoldDB" id="A0A1E8CET7"/>
<feature type="region of interest" description="Disordered" evidence="1">
    <location>
        <begin position="1"/>
        <end position="45"/>
    </location>
</feature>
<protein>
    <submittedName>
        <fullName evidence="2">Uncharacterized protein</fullName>
    </submittedName>
</protein>
<reference evidence="2" key="1">
    <citation type="submission" date="2019-06" db="EMBL/GenBank/DDBJ databases">
        <authorList>
            <consortium name="Pathogen Informatics"/>
        </authorList>
    </citation>
    <scope>NUCLEOTIDE SEQUENCE [LARGE SCALE GENOMIC DNA]</scope>
    <source>
        <strain evidence="2">VRES-hospital6495299</strain>
    </source>
</reference>
<keyword evidence="2" id="KW-0614">Plasmid</keyword>
<gene>
    <name evidence="2" type="ORF">SAMEA4370473_00176</name>
</gene>
<proteinExistence type="predicted"/>